<feature type="transmembrane region" description="Helical" evidence="1">
    <location>
        <begin position="150"/>
        <end position="175"/>
    </location>
</feature>
<evidence type="ECO:0000313" key="2">
    <source>
        <dbReference type="EMBL" id="KRN92234.1"/>
    </source>
</evidence>
<dbReference type="RefSeq" id="WP_056985371.1">
    <property type="nucleotide sequence ID" value="NZ_JQBQ01000013.1"/>
</dbReference>
<name>A0A0R2KZL7_LACAM</name>
<dbReference type="EMBL" id="JQBQ01000013">
    <property type="protein sequence ID" value="KRN92234.1"/>
    <property type="molecule type" value="Genomic_DNA"/>
</dbReference>
<accession>A0A0R2KZL7</accession>
<keyword evidence="1" id="KW-0812">Transmembrane</keyword>
<evidence type="ECO:0000256" key="1">
    <source>
        <dbReference type="SAM" id="Phobius"/>
    </source>
</evidence>
<proteinExistence type="predicted"/>
<dbReference type="AlphaFoldDB" id="A0A0R2KZL7"/>
<dbReference type="Proteomes" id="UP000051529">
    <property type="component" value="Unassembled WGS sequence"/>
</dbReference>
<keyword evidence="1" id="KW-0472">Membrane</keyword>
<evidence type="ECO:0000313" key="3">
    <source>
        <dbReference type="Proteomes" id="UP000051529"/>
    </source>
</evidence>
<reference evidence="2 3" key="1">
    <citation type="journal article" date="2015" name="Genome Announc.">
        <title>Expanding the biotechnology potential of lactobacilli through comparative genomics of 213 strains and associated genera.</title>
        <authorList>
            <person name="Sun Z."/>
            <person name="Harris H.M."/>
            <person name="McCann A."/>
            <person name="Guo C."/>
            <person name="Argimon S."/>
            <person name="Zhang W."/>
            <person name="Yang X."/>
            <person name="Jeffery I.B."/>
            <person name="Cooney J.C."/>
            <person name="Kagawa T.F."/>
            <person name="Liu W."/>
            <person name="Song Y."/>
            <person name="Salvetti E."/>
            <person name="Wrobel A."/>
            <person name="Rasinkangas P."/>
            <person name="Parkhill J."/>
            <person name="Rea M.C."/>
            <person name="O'Sullivan O."/>
            <person name="Ritari J."/>
            <person name="Douillard F.P."/>
            <person name="Paul Ross R."/>
            <person name="Yang R."/>
            <person name="Briner A.E."/>
            <person name="Felis G.E."/>
            <person name="de Vos W.M."/>
            <person name="Barrangou R."/>
            <person name="Klaenhammer T.R."/>
            <person name="Caufield P.W."/>
            <person name="Cui Y."/>
            <person name="Zhang H."/>
            <person name="O'Toole P.W."/>
        </authorList>
    </citation>
    <scope>NUCLEOTIDE SEQUENCE [LARGE SCALE GENOMIC DNA]</scope>
    <source>
        <strain evidence="2 3">DSM 16698</strain>
    </source>
</reference>
<comment type="caution">
    <text evidence="2">The sequence shown here is derived from an EMBL/GenBank/DDBJ whole genome shotgun (WGS) entry which is preliminary data.</text>
</comment>
<gene>
    <name evidence="2" type="ORF">IV44_GL000289</name>
</gene>
<dbReference type="PATRIC" id="fig|695563.3.peg.307"/>
<organism evidence="2 3">
    <name type="scientific">Lactobacillus amylovorus subsp. animalium DSM 16698</name>
    <dbReference type="NCBI Taxonomy" id="695563"/>
    <lineage>
        <taxon>Bacteria</taxon>
        <taxon>Bacillati</taxon>
        <taxon>Bacillota</taxon>
        <taxon>Bacilli</taxon>
        <taxon>Lactobacillales</taxon>
        <taxon>Lactobacillaceae</taxon>
        <taxon>Lactobacillus</taxon>
        <taxon>Lactobacillus amylovorus subsp. animalium</taxon>
    </lineage>
</organism>
<sequence length="249" mass="27881">MDEKRNSIEQIINKFSNKINQDNDNQPIIKSLIFLSRKSSYCRSYPEISDIIYHLDDKSFNKLKENFALSDKNTENKYDAIINGEEISAEAENNPERLNNLHKFERHIRLSCYQRDYILGQAKSASDTATHAQIAADNAKNKVGHIYSEFVGILAIFTAMSFAMMGSVQILGNLFSSIKTLGIDSVGYALIIGGIYIIVMYFVIVILFVGMKKLYGDGTKYSFSKQIIVAVLSVSVLLIASGIILLIVV</sequence>
<feature type="transmembrane region" description="Helical" evidence="1">
    <location>
        <begin position="229"/>
        <end position="248"/>
    </location>
</feature>
<protein>
    <submittedName>
        <fullName evidence="2">Uncharacterized protein</fullName>
    </submittedName>
</protein>
<keyword evidence="1" id="KW-1133">Transmembrane helix</keyword>
<feature type="transmembrane region" description="Helical" evidence="1">
    <location>
        <begin position="187"/>
        <end position="209"/>
    </location>
</feature>